<evidence type="ECO:0000313" key="2">
    <source>
        <dbReference type="Proteomes" id="UP001176471"/>
    </source>
</evidence>
<gene>
    <name evidence="1" type="ORF">Q4610_14930</name>
</gene>
<sequence>MGHAQSRKVSAKGILFYPRAYRVAKGRSQHFTGQRQATFRSLVHFRHIFNSVLFDGLHLEHRAEQWEPPLAALAGNATMASPPSVAIMRMGILPHLHDDHRWNMGHMTGE</sequence>
<dbReference type="Proteomes" id="UP001176471">
    <property type="component" value="Unassembled WGS sequence"/>
</dbReference>
<reference evidence="1" key="1">
    <citation type="submission" date="2023-07" db="EMBL/GenBank/DDBJ databases">
        <title>Bacterial whole genome sequence for Sphingobium sp. HBC34.</title>
        <authorList>
            <person name="Le V."/>
            <person name="Ko S.-R."/>
            <person name="Ahn C.-Y."/>
            <person name="Oh H.-M."/>
        </authorList>
    </citation>
    <scope>NUCLEOTIDE SEQUENCE</scope>
    <source>
        <strain evidence="1">HBC34</strain>
    </source>
</reference>
<name>A0ABT8ZP85_9SPHN</name>
<protein>
    <submittedName>
        <fullName evidence="1">Uncharacterized protein</fullName>
    </submittedName>
</protein>
<proteinExistence type="predicted"/>
<dbReference type="EMBL" id="JAUQOM010000008">
    <property type="protein sequence ID" value="MDO7836342.1"/>
    <property type="molecule type" value="Genomic_DNA"/>
</dbReference>
<keyword evidence="2" id="KW-1185">Reference proteome</keyword>
<organism evidence="1 2">
    <name type="scientific">Sphingobium cyanobacteriorum</name>
    <dbReference type="NCBI Taxonomy" id="3063954"/>
    <lineage>
        <taxon>Bacteria</taxon>
        <taxon>Pseudomonadati</taxon>
        <taxon>Pseudomonadota</taxon>
        <taxon>Alphaproteobacteria</taxon>
        <taxon>Sphingomonadales</taxon>
        <taxon>Sphingomonadaceae</taxon>
        <taxon>Sphingobium</taxon>
    </lineage>
</organism>
<evidence type="ECO:0000313" key="1">
    <source>
        <dbReference type="EMBL" id="MDO7836342.1"/>
    </source>
</evidence>
<accession>A0ABT8ZP85</accession>
<comment type="caution">
    <text evidence="1">The sequence shown here is derived from an EMBL/GenBank/DDBJ whole genome shotgun (WGS) entry which is preliminary data.</text>
</comment>